<feature type="transmembrane region" description="Helical" evidence="10">
    <location>
        <begin position="20"/>
        <end position="41"/>
    </location>
</feature>
<feature type="domain" description="Methyl-accepting transducer" evidence="11">
    <location>
        <begin position="293"/>
        <end position="529"/>
    </location>
</feature>
<dbReference type="Gene3D" id="6.10.340.10">
    <property type="match status" value="1"/>
</dbReference>
<evidence type="ECO:0000256" key="2">
    <source>
        <dbReference type="ARBA" id="ARBA00022475"/>
    </source>
</evidence>
<dbReference type="InterPro" id="IPR003660">
    <property type="entry name" value="HAMP_dom"/>
</dbReference>
<dbReference type="PANTHER" id="PTHR32089:SF112">
    <property type="entry name" value="LYSOZYME-LIKE PROTEIN-RELATED"/>
    <property type="match status" value="1"/>
</dbReference>
<accession>A0AAC9EXE4</accession>
<evidence type="ECO:0000313" key="14">
    <source>
        <dbReference type="EMBL" id="ALG71377.1"/>
    </source>
</evidence>
<evidence type="ECO:0000256" key="10">
    <source>
        <dbReference type="SAM" id="Phobius"/>
    </source>
</evidence>
<dbReference type="PROSITE" id="PS50111">
    <property type="entry name" value="CHEMOTAXIS_TRANSDUC_2"/>
    <property type="match status" value="1"/>
</dbReference>
<organism evidence="14 15">
    <name type="scientific">Azospirillum thiophilum</name>
    <dbReference type="NCBI Taxonomy" id="528244"/>
    <lineage>
        <taxon>Bacteria</taxon>
        <taxon>Pseudomonadati</taxon>
        <taxon>Pseudomonadota</taxon>
        <taxon>Alphaproteobacteria</taxon>
        <taxon>Rhodospirillales</taxon>
        <taxon>Azospirillaceae</taxon>
        <taxon>Azospirillum</taxon>
    </lineage>
</organism>
<evidence type="ECO:0000256" key="5">
    <source>
        <dbReference type="ARBA" id="ARBA00022989"/>
    </source>
</evidence>
<evidence type="ECO:0000259" key="12">
    <source>
        <dbReference type="PROSITE" id="PS50192"/>
    </source>
</evidence>
<evidence type="ECO:0000259" key="11">
    <source>
        <dbReference type="PROSITE" id="PS50111"/>
    </source>
</evidence>
<reference evidence="15" key="1">
    <citation type="submission" date="2015-08" db="EMBL/GenBank/DDBJ databases">
        <title>Complete Genome Sequence of Azospirillum thiophilum BV-S.</title>
        <authorList>
            <person name="Fomenkov A."/>
            <person name="Vincze T."/>
            <person name="Grabovich M."/>
            <person name="Dubinina G."/>
            <person name="Orlova M."/>
            <person name="Belousova E."/>
            <person name="Roberts R.J."/>
        </authorList>
    </citation>
    <scope>NUCLEOTIDE SEQUENCE [LARGE SCALE GENOMIC DNA]</scope>
    <source>
        <strain evidence="15">BV-S</strain>
    </source>
</reference>
<evidence type="ECO:0000256" key="4">
    <source>
        <dbReference type="ARBA" id="ARBA00022692"/>
    </source>
</evidence>
<dbReference type="Pfam" id="PF00672">
    <property type="entry name" value="HAMP"/>
    <property type="match status" value="1"/>
</dbReference>
<dbReference type="SUPFAM" id="SSF103190">
    <property type="entry name" value="Sensory domain-like"/>
    <property type="match status" value="1"/>
</dbReference>
<keyword evidence="15" id="KW-1185">Reference proteome</keyword>
<dbReference type="Gene3D" id="1.10.287.950">
    <property type="entry name" value="Methyl-accepting chemotaxis protein"/>
    <property type="match status" value="1"/>
</dbReference>
<dbReference type="EMBL" id="CP012401">
    <property type="protein sequence ID" value="ALG71377.1"/>
    <property type="molecule type" value="Genomic_DNA"/>
</dbReference>
<dbReference type="SUPFAM" id="SSF58104">
    <property type="entry name" value="Methyl-accepting chemotaxis protein (MCP) signaling domain"/>
    <property type="match status" value="1"/>
</dbReference>
<dbReference type="Pfam" id="PF00015">
    <property type="entry name" value="MCPsignal"/>
    <property type="match status" value="1"/>
</dbReference>
<sequence length="670" mass="70697">MDALRGFVGRLSISTKVTVLNLVGMLVLSTAILFAIGQVIVRDLERQAIEMQRLSIDIAWSSLQERGGRFAVADGKLTLDGVAMNGDTAMVDRIKRITGGTATLFLGDRRIATNVMNADGSRAVGTTLAEGPAYESVLRRGIPFRGMVDILGEPYYAAYDPIKDAGGATVGILYVGIRKAEVFKTFDDSMRFATMLVVLCALVLAVPGYVASRRLLRPLGQLSGVMTALSSGDLSAAVAGTARLDEIGAMSRSVLVFRDGMAEAERLRAEQEHQRIQGEAMKRRALQSMADTVEQESRGAVERVAARTQEMDHNAGAMAQSAALVGANAQNVAAAAAQALSNAQAVASAAEQLSASIEEIGFQVGHAAGVTRSAVAASNRTESTIESLSSAVGRIGDVAELIQGIAAQTNLLALNATIEAARAGEAGKGFAVVANEVKTLANQTSSSTGEISRLIAEIQAVTARSVAEVREISRTIGEIDAISGTVAAAVEQQAAATQEISRNVGQTAGAATDVSTRIDEVSREAAVTGQRADQLRSGASDVTHSIDELMHVLVRAVRTATEDVDRRHLPRYRVEAPCMIEAPDGGRGGRLSVRLLDISRHGAALAEADAVGARGTLLFDGLGVALPFEAFTREEGVVRVRFRLAEIDRPAFDARFDRFEEAMAGRRIAA</sequence>
<dbReference type="GO" id="GO:0007165">
    <property type="term" value="P:signal transduction"/>
    <property type="evidence" value="ECO:0007669"/>
    <property type="project" value="UniProtKB-KW"/>
</dbReference>
<dbReference type="InterPro" id="IPR029151">
    <property type="entry name" value="Sensor-like_sf"/>
</dbReference>
<dbReference type="InterPro" id="IPR004090">
    <property type="entry name" value="Chemotax_Me-accpt_rcpt"/>
</dbReference>
<evidence type="ECO:0000256" key="8">
    <source>
        <dbReference type="ARBA" id="ARBA00029447"/>
    </source>
</evidence>
<dbReference type="InterPro" id="IPR004089">
    <property type="entry name" value="MCPsignal_dom"/>
</dbReference>
<comment type="subcellular location">
    <subcellularLocation>
        <location evidence="1">Cell inner membrane</location>
        <topology evidence="1">Multi-pass membrane protein</topology>
    </subcellularLocation>
</comment>
<keyword evidence="5 10" id="KW-1133">Transmembrane helix</keyword>
<gene>
    <name evidence="14" type="ORF">AL072_11175</name>
</gene>
<dbReference type="InterPro" id="IPR000727">
    <property type="entry name" value="T_SNARE_dom"/>
</dbReference>
<evidence type="ECO:0000313" key="15">
    <source>
        <dbReference type="Proteomes" id="UP000069935"/>
    </source>
</evidence>
<feature type="domain" description="T-SNARE coiled-coil homology" evidence="12">
    <location>
        <begin position="459"/>
        <end position="521"/>
    </location>
</feature>
<evidence type="ECO:0000256" key="6">
    <source>
        <dbReference type="ARBA" id="ARBA00023136"/>
    </source>
</evidence>
<keyword evidence="3" id="KW-0997">Cell inner membrane</keyword>
<comment type="similarity">
    <text evidence="8">Belongs to the methyl-accepting chemotaxis (MCP) protein family.</text>
</comment>
<dbReference type="SUPFAM" id="SSF141371">
    <property type="entry name" value="PilZ domain-like"/>
    <property type="match status" value="1"/>
</dbReference>
<dbReference type="PANTHER" id="PTHR32089">
    <property type="entry name" value="METHYL-ACCEPTING CHEMOTAXIS PROTEIN MCPB"/>
    <property type="match status" value="1"/>
</dbReference>
<evidence type="ECO:0000256" key="1">
    <source>
        <dbReference type="ARBA" id="ARBA00004429"/>
    </source>
</evidence>
<dbReference type="PROSITE" id="PS50192">
    <property type="entry name" value="T_SNARE"/>
    <property type="match status" value="1"/>
</dbReference>
<keyword evidence="6 10" id="KW-0472">Membrane</keyword>
<dbReference type="CDD" id="cd06225">
    <property type="entry name" value="HAMP"/>
    <property type="match status" value="1"/>
</dbReference>
<dbReference type="SMART" id="SM00283">
    <property type="entry name" value="MA"/>
    <property type="match status" value="1"/>
</dbReference>
<dbReference type="AlphaFoldDB" id="A0AAC9EXE4"/>
<keyword evidence="7 9" id="KW-0807">Transducer</keyword>
<feature type="transmembrane region" description="Helical" evidence="10">
    <location>
        <begin position="192"/>
        <end position="211"/>
    </location>
</feature>
<dbReference type="InterPro" id="IPR033463">
    <property type="entry name" value="sCache_3"/>
</dbReference>
<evidence type="ECO:0000256" key="9">
    <source>
        <dbReference type="PROSITE-ProRule" id="PRU00284"/>
    </source>
</evidence>
<evidence type="ECO:0000259" key="13">
    <source>
        <dbReference type="PROSITE" id="PS50885"/>
    </source>
</evidence>
<keyword evidence="2" id="KW-1003">Cell membrane</keyword>
<name>A0AAC9EXE4_9PROT</name>
<proteinExistence type="inferred from homology"/>
<feature type="domain" description="HAMP" evidence="13">
    <location>
        <begin position="213"/>
        <end position="266"/>
    </location>
</feature>
<dbReference type="Proteomes" id="UP000069935">
    <property type="component" value="Chromosome 1"/>
</dbReference>
<dbReference type="GO" id="GO:0004888">
    <property type="term" value="F:transmembrane signaling receptor activity"/>
    <property type="evidence" value="ECO:0007669"/>
    <property type="project" value="InterPro"/>
</dbReference>
<protein>
    <submittedName>
        <fullName evidence="14">Chemotaxis protein</fullName>
    </submittedName>
</protein>
<evidence type="ECO:0000256" key="3">
    <source>
        <dbReference type="ARBA" id="ARBA00022519"/>
    </source>
</evidence>
<keyword evidence="4 10" id="KW-0812">Transmembrane</keyword>
<dbReference type="GO" id="GO:0005886">
    <property type="term" value="C:plasma membrane"/>
    <property type="evidence" value="ECO:0007669"/>
    <property type="project" value="UniProtKB-SubCell"/>
</dbReference>
<dbReference type="Pfam" id="PF17202">
    <property type="entry name" value="sCache_3_3"/>
    <property type="match status" value="1"/>
</dbReference>
<dbReference type="GO" id="GO:0006935">
    <property type="term" value="P:chemotaxis"/>
    <property type="evidence" value="ECO:0007669"/>
    <property type="project" value="InterPro"/>
</dbReference>
<dbReference type="SMART" id="SM00304">
    <property type="entry name" value="HAMP"/>
    <property type="match status" value="2"/>
</dbReference>
<dbReference type="PROSITE" id="PS50885">
    <property type="entry name" value="HAMP"/>
    <property type="match status" value="1"/>
</dbReference>
<dbReference type="PRINTS" id="PR00260">
    <property type="entry name" value="CHEMTRNSDUCR"/>
</dbReference>
<dbReference type="KEGG" id="ati:AL072_11175"/>
<evidence type="ECO:0000256" key="7">
    <source>
        <dbReference type="ARBA" id="ARBA00023224"/>
    </source>
</evidence>
<reference evidence="14 15" key="2">
    <citation type="journal article" date="2016" name="Genome Announc.">
        <title>Complete Genome Sequence of a Strain of Azospirillum thiophilum Isolated from a Sulfide Spring.</title>
        <authorList>
            <person name="Fomenkov A."/>
            <person name="Vincze T."/>
            <person name="Grabovich M."/>
            <person name="Anton B.P."/>
            <person name="Dubinina G."/>
            <person name="Orlova M."/>
            <person name="Belousova E."/>
            <person name="Roberts R.J."/>
        </authorList>
    </citation>
    <scope>NUCLEOTIDE SEQUENCE [LARGE SCALE GENOMIC DNA]</scope>
    <source>
        <strain evidence="14 15">BV-S</strain>
    </source>
</reference>